<name>A0A9W9Z7L9_9CNID</name>
<evidence type="ECO:0000256" key="1">
    <source>
        <dbReference type="SAM" id="MobiDB-lite"/>
    </source>
</evidence>
<gene>
    <name evidence="2" type="ORF">OS493_035455</name>
</gene>
<evidence type="ECO:0000313" key="3">
    <source>
        <dbReference type="Proteomes" id="UP001163046"/>
    </source>
</evidence>
<dbReference type="Proteomes" id="UP001163046">
    <property type="component" value="Unassembled WGS sequence"/>
</dbReference>
<feature type="compositionally biased region" description="Basic and acidic residues" evidence="1">
    <location>
        <begin position="40"/>
        <end position="60"/>
    </location>
</feature>
<protein>
    <submittedName>
        <fullName evidence="2">Uncharacterized protein</fullName>
    </submittedName>
</protein>
<keyword evidence="3" id="KW-1185">Reference proteome</keyword>
<evidence type="ECO:0000313" key="2">
    <source>
        <dbReference type="EMBL" id="KAJ7376315.1"/>
    </source>
</evidence>
<accession>A0A9W9Z7L9</accession>
<reference evidence="2" key="1">
    <citation type="submission" date="2023-01" db="EMBL/GenBank/DDBJ databases">
        <title>Genome assembly of the deep-sea coral Lophelia pertusa.</title>
        <authorList>
            <person name="Herrera S."/>
            <person name="Cordes E."/>
        </authorList>
    </citation>
    <scope>NUCLEOTIDE SEQUENCE</scope>
    <source>
        <strain evidence="2">USNM1676648</strain>
        <tissue evidence="2">Polyp</tissue>
    </source>
</reference>
<sequence>MRDAYEQMLAAVKSELDSKVNGMAEDKASALSQFRLKTNQLEEDHEKNERRIRQQAESHVRRSRGKRRQNTGSL</sequence>
<comment type="caution">
    <text evidence="2">The sequence shown here is derived from an EMBL/GenBank/DDBJ whole genome shotgun (WGS) entry which is preliminary data.</text>
</comment>
<feature type="compositionally biased region" description="Basic residues" evidence="1">
    <location>
        <begin position="61"/>
        <end position="74"/>
    </location>
</feature>
<dbReference type="AlphaFoldDB" id="A0A9W9Z7L9"/>
<feature type="region of interest" description="Disordered" evidence="1">
    <location>
        <begin position="38"/>
        <end position="74"/>
    </location>
</feature>
<dbReference type="EMBL" id="MU826403">
    <property type="protein sequence ID" value="KAJ7376315.1"/>
    <property type="molecule type" value="Genomic_DNA"/>
</dbReference>
<proteinExistence type="predicted"/>
<organism evidence="2 3">
    <name type="scientific">Desmophyllum pertusum</name>
    <dbReference type="NCBI Taxonomy" id="174260"/>
    <lineage>
        <taxon>Eukaryota</taxon>
        <taxon>Metazoa</taxon>
        <taxon>Cnidaria</taxon>
        <taxon>Anthozoa</taxon>
        <taxon>Hexacorallia</taxon>
        <taxon>Scleractinia</taxon>
        <taxon>Caryophylliina</taxon>
        <taxon>Caryophylliidae</taxon>
        <taxon>Desmophyllum</taxon>
    </lineage>
</organism>